<keyword evidence="1" id="KW-1133">Transmembrane helix</keyword>
<dbReference type="GO" id="GO:0005886">
    <property type="term" value="C:plasma membrane"/>
    <property type="evidence" value="ECO:0007669"/>
    <property type="project" value="UniProtKB-SubCell"/>
</dbReference>
<protein>
    <submittedName>
        <fullName evidence="2">ABC transporter</fullName>
    </submittedName>
</protein>
<comment type="caution">
    <text evidence="2">The sequence shown here is derived from an EMBL/GenBank/DDBJ whole genome shotgun (WGS) entry which is preliminary data.</text>
</comment>
<gene>
    <name evidence="2" type="ORF">CVD27_14790</name>
</gene>
<dbReference type="EMBL" id="PGVE01000055">
    <property type="protein sequence ID" value="PLS03405.1"/>
    <property type="molecule type" value="Genomic_DNA"/>
</dbReference>
<feature type="transmembrane region" description="Helical" evidence="1">
    <location>
        <begin position="15"/>
        <end position="34"/>
    </location>
</feature>
<dbReference type="Pfam" id="PF12679">
    <property type="entry name" value="ABC2_membrane_2"/>
    <property type="match status" value="1"/>
</dbReference>
<reference evidence="2 3" key="1">
    <citation type="submission" date="2017-11" db="EMBL/GenBank/DDBJ databases">
        <title>Comparitive Functional Genomics of Dry Heat Resistant strains isolated from the Viking Spacecraft.</title>
        <authorList>
            <person name="Seuylemezian A."/>
            <person name="Cooper K."/>
            <person name="Vaishampayan P."/>
        </authorList>
    </citation>
    <scope>NUCLEOTIDE SEQUENCE [LARGE SCALE GENOMIC DNA]</scope>
    <source>
        <strain evidence="2 3">V32-6</strain>
    </source>
</reference>
<dbReference type="PANTHER" id="PTHR43471">
    <property type="entry name" value="ABC TRANSPORTER PERMEASE"/>
    <property type="match status" value="1"/>
</dbReference>
<dbReference type="RefSeq" id="WP_101648676.1">
    <property type="nucleotide sequence ID" value="NZ_PGVE01000055.1"/>
</dbReference>
<dbReference type="AlphaFoldDB" id="A0A2N5HD10"/>
<feature type="transmembrane region" description="Helical" evidence="1">
    <location>
        <begin position="238"/>
        <end position="258"/>
    </location>
</feature>
<name>A0A2N5HD10_9BACI</name>
<feature type="transmembrane region" description="Helical" evidence="1">
    <location>
        <begin position="157"/>
        <end position="181"/>
    </location>
</feature>
<organism evidence="2 3">
    <name type="scientific">Neobacillus cucumis</name>
    <dbReference type="NCBI Taxonomy" id="1740721"/>
    <lineage>
        <taxon>Bacteria</taxon>
        <taxon>Bacillati</taxon>
        <taxon>Bacillota</taxon>
        <taxon>Bacilli</taxon>
        <taxon>Bacillales</taxon>
        <taxon>Bacillaceae</taxon>
        <taxon>Neobacillus</taxon>
    </lineage>
</organism>
<keyword evidence="3" id="KW-1185">Reference proteome</keyword>
<keyword evidence="1" id="KW-0472">Membrane</keyword>
<feature type="transmembrane region" description="Helical" evidence="1">
    <location>
        <begin position="71"/>
        <end position="96"/>
    </location>
</feature>
<feature type="transmembrane region" description="Helical" evidence="1">
    <location>
        <begin position="188"/>
        <end position="206"/>
    </location>
</feature>
<dbReference type="Proteomes" id="UP000234950">
    <property type="component" value="Unassembled WGS sequence"/>
</dbReference>
<accession>A0A2N5HD10</accession>
<dbReference type="GO" id="GO:0140359">
    <property type="term" value="F:ABC-type transporter activity"/>
    <property type="evidence" value="ECO:0007669"/>
    <property type="project" value="InterPro"/>
</dbReference>
<proteinExistence type="predicted"/>
<evidence type="ECO:0000313" key="3">
    <source>
        <dbReference type="Proteomes" id="UP000234950"/>
    </source>
</evidence>
<sequence length="265" mass="29598">MNIFLKELKSHRKSLIFWSVGVCLMVLSGMNKYANLYSSQQSMNDVMKDMPKSLQVIMGIGSLDLSKASGYYGMLFVYLLLMATIHAAMLGAAIIAKEERDKTTEFLFVKPVSRTTVITAKLLASLFNIVVLNLVTLFSSIAFMAKYSKREEVNHDIVILMAGMFILQLLFMVMGSAISALKKKSKKAASLSAGVLLLTFILSVAIDLNEGMKNLKYLSPFKYFEAKNVMYGGGLEPVYMVISGFLIIIFTSVTYLFYKKRDLNI</sequence>
<keyword evidence="1" id="KW-0812">Transmembrane</keyword>
<dbReference type="PANTHER" id="PTHR43471:SF12">
    <property type="entry name" value="HYPOTHETICAL MEMBRANE PROTEIN, CONSERVED"/>
    <property type="match status" value="1"/>
</dbReference>
<feature type="transmembrane region" description="Helical" evidence="1">
    <location>
        <begin position="117"/>
        <end position="145"/>
    </location>
</feature>
<evidence type="ECO:0000256" key="1">
    <source>
        <dbReference type="SAM" id="Phobius"/>
    </source>
</evidence>
<dbReference type="OrthoDB" id="9800309at2"/>
<evidence type="ECO:0000313" key="2">
    <source>
        <dbReference type="EMBL" id="PLS03405.1"/>
    </source>
</evidence>